<sequence length="298" mass="32062">MSSKQNQLAQYFSSLHVPGKPLVLANVYDCATTQAMLSLRPQLKAIATASYGIASVAGLNDYTMTMEAHLDALSRIGTIVKTTEPEANDGLGIPLSIDLISGYGPRLTEAITKIIQLGAVGCNLEDSYFDPISMSTKLYTIDEMKERLIQAKKAATDLGVPDFVFNIRTDAVFIQDGATIPQVMERGKTEQPIDEAIARGKAYLSTGVPTTIFIWAGPFSVGTSSENLQRYLKEFGGRVSVHINRKDAGGLSVDELGKLGVARISIGPEFLFQTTEVVKALAKGILEGGHMGTLTLKM</sequence>
<reference evidence="1 2" key="1">
    <citation type="submission" date="2024-01" db="EMBL/GenBank/DDBJ databases">
        <title>A draft genome for a cacao thread blight-causing isolate of Paramarasmius palmivorus.</title>
        <authorList>
            <person name="Baruah I.K."/>
            <person name="Bukari Y."/>
            <person name="Amoako-Attah I."/>
            <person name="Meinhardt L.W."/>
            <person name="Bailey B.A."/>
            <person name="Cohen S.P."/>
        </authorList>
    </citation>
    <scope>NUCLEOTIDE SEQUENCE [LARGE SCALE GENOMIC DNA]</scope>
    <source>
        <strain evidence="1 2">GH-12</strain>
    </source>
</reference>
<dbReference type="PANTHER" id="PTHR42905">
    <property type="entry name" value="PHOSPHOENOLPYRUVATE CARBOXYLASE"/>
    <property type="match status" value="1"/>
</dbReference>
<dbReference type="Gene3D" id="3.20.20.60">
    <property type="entry name" value="Phosphoenolpyruvate-binding domains"/>
    <property type="match status" value="1"/>
</dbReference>
<dbReference type="PANTHER" id="PTHR42905:SF16">
    <property type="entry name" value="CARBOXYPHOSPHONOENOLPYRUVATE PHOSPHONOMUTASE-LIKE PROTEIN (AFU_ORTHOLOGUE AFUA_5G07230)"/>
    <property type="match status" value="1"/>
</dbReference>
<dbReference type="InterPro" id="IPR039556">
    <property type="entry name" value="ICL/PEPM"/>
</dbReference>
<name>A0AAW0CTA1_9AGAR</name>
<protein>
    <recommendedName>
        <fullName evidence="3">Carboxyphosphonoenolpyruvate phosphonomutase</fullName>
    </recommendedName>
</protein>
<dbReference type="GO" id="GO:0003824">
    <property type="term" value="F:catalytic activity"/>
    <property type="evidence" value="ECO:0007669"/>
    <property type="project" value="InterPro"/>
</dbReference>
<dbReference type="EMBL" id="JAYKXP010000030">
    <property type="protein sequence ID" value="KAK7043008.1"/>
    <property type="molecule type" value="Genomic_DNA"/>
</dbReference>
<dbReference type="InterPro" id="IPR040442">
    <property type="entry name" value="Pyrv_kinase-like_dom_sf"/>
</dbReference>
<dbReference type="Proteomes" id="UP001383192">
    <property type="component" value="Unassembled WGS sequence"/>
</dbReference>
<organism evidence="1 2">
    <name type="scientific">Paramarasmius palmivorus</name>
    <dbReference type="NCBI Taxonomy" id="297713"/>
    <lineage>
        <taxon>Eukaryota</taxon>
        <taxon>Fungi</taxon>
        <taxon>Dikarya</taxon>
        <taxon>Basidiomycota</taxon>
        <taxon>Agaricomycotina</taxon>
        <taxon>Agaricomycetes</taxon>
        <taxon>Agaricomycetidae</taxon>
        <taxon>Agaricales</taxon>
        <taxon>Marasmiineae</taxon>
        <taxon>Marasmiaceae</taxon>
        <taxon>Paramarasmius</taxon>
    </lineage>
</organism>
<gene>
    <name evidence="1" type="ORF">VNI00_008746</name>
</gene>
<dbReference type="SUPFAM" id="SSF51621">
    <property type="entry name" value="Phosphoenolpyruvate/pyruvate domain"/>
    <property type="match status" value="1"/>
</dbReference>
<accession>A0AAW0CTA1</accession>
<evidence type="ECO:0000313" key="2">
    <source>
        <dbReference type="Proteomes" id="UP001383192"/>
    </source>
</evidence>
<keyword evidence="2" id="KW-1185">Reference proteome</keyword>
<evidence type="ECO:0008006" key="3">
    <source>
        <dbReference type="Google" id="ProtNLM"/>
    </source>
</evidence>
<dbReference type="InterPro" id="IPR015813">
    <property type="entry name" value="Pyrv/PenolPyrv_kinase-like_dom"/>
</dbReference>
<dbReference type="Pfam" id="PF13714">
    <property type="entry name" value="PEP_mutase"/>
    <property type="match status" value="1"/>
</dbReference>
<dbReference type="CDD" id="cd00377">
    <property type="entry name" value="ICL_PEPM"/>
    <property type="match status" value="1"/>
</dbReference>
<dbReference type="AlphaFoldDB" id="A0AAW0CTA1"/>
<comment type="caution">
    <text evidence="1">The sequence shown here is derived from an EMBL/GenBank/DDBJ whole genome shotgun (WGS) entry which is preliminary data.</text>
</comment>
<evidence type="ECO:0000313" key="1">
    <source>
        <dbReference type="EMBL" id="KAK7043008.1"/>
    </source>
</evidence>
<proteinExistence type="predicted"/>